<comment type="caution">
    <text evidence="1">The sequence shown here is derived from an EMBL/GenBank/DDBJ whole genome shotgun (WGS) entry which is preliminary data.</text>
</comment>
<proteinExistence type="predicted"/>
<sequence>MADIAKPPPFLQEPGKPAIPWRKWYRSFETYLIAAGCEKFAPRRKAALLKTLLGAKANGTAHMIESTRPAGASAGNNYEYLVLGLVAHFGISTSQRANHIQFRSLCQVETQSAIDFARRVQYGGRQCNSGSDEAASHMDQLIVGLTSDHTRERLLTEGPAITFDKAIHVIQNITEVQDLLQRYRAAREEVVQAIDGTQRTRPLLFQQRPTRFPRREFRHTISTNRSASP</sequence>
<evidence type="ECO:0000313" key="1">
    <source>
        <dbReference type="EMBL" id="KAH9371336.1"/>
    </source>
</evidence>
<reference evidence="1 2" key="1">
    <citation type="journal article" date="2020" name="Cell">
        <title>Large-Scale Comparative Analyses of Tick Genomes Elucidate Their Genetic Diversity and Vector Capacities.</title>
        <authorList>
            <consortium name="Tick Genome and Microbiome Consortium (TIGMIC)"/>
            <person name="Jia N."/>
            <person name="Wang J."/>
            <person name="Shi W."/>
            <person name="Du L."/>
            <person name="Sun Y."/>
            <person name="Zhan W."/>
            <person name="Jiang J.F."/>
            <person name="Wang Q."/>
            <person name="Zhang B."/>
            <person name="Ji P."/>
            <person name="Bell-Sakyi L."/>
            <person name="Cui X.M."/>
            <person name="Yuan T.T."/>
            <person name="Jiang B.G."/>
            <person name="Yang W.F."/>
            <person name="Lam T.T."/>
            <person name="Chang Q.C."/>
            <person name="Ding S.J."/>
            <person name="Wang X.J."/>
            <person name="Zhu J.G."/>
            <person name="Ruan X.D."/>
            <person name="Zhao L."/>
            <person name="Wei J.T."/>
            <person name="Ye R.Z."/>
            <person name="Que T.C."/>
            <person name="Du C.H."/>
            <person name="Zhou Y.H."/>
            <person name="Cheng J.X."/>
            <person name="Dai P.F."/>
            <person name="Guo W.B."/>
            <person name="Han X.H."/>
            <person name="Huang E.J."/>
            <person name="Li L.F."/>
            <person name="Wei W."/>
            <person name="Gao Y.C."/>
            <person name="Liu J.Z."/>
            <person name="Shao H.Z."/>
            <person name="Wang X."/>
            <person name="Wang C.C."/>
            <person name="Yang T.C."/>
            <person name="Huo Q.B."/>
            <person name="Li W."/>
            <person name="Chen H.Y."/>
            <person name="Chen S.E."/>
            <person name="Zhou L.G."/>
            <person name="Ni X.B."/>
            <person name="Tian J.H."/>
            <person name="Sheng Y."/>
            <person name="Liu T."/>
            <person name="Pan Y.S."/>
            <person name="Xia L.Y."/>
            <person name="Li J."/>
            <person name="Zhao F."/>
            <person name="Cao W.C."/>
        </authorList>
    </citation>
    <scope>NUCLEOTIDE SEQUENCE [LARGE SCALE GENOMIC DNA]</scope>
    <source>
        <strain evidence="1">HaeL-2018</strain>
    </source>
</reference>
<organism evidence="1 2">
    <name type="scientific">Haemaphysalis longicornis</name>
    <name type="common">Bush tick</name>
    <dbReference type="NCBI Taxonomy" id="44386"/>
    <lineage>
        <taxon>Eukaryota</taxon>
        <taxon>Metazoa</taxon>
        <taxon>Ecdysozoa</taxon>
        <taxon>Arthropoda</taxon>
        <taxon>Chelicerata</taxon>
        <taxon>Arachnida</taxon>
        <taxon>Acari</taxon>
        <taxon>Parasitiformes</taxon>
        <taxon>Ixodida</taxon>
        <taxon>Ixodoidea</taxon>
        <taxon>Ixodidae</taxon>
        <taxon>Haemaphysalinae</taxon>
        <taxon>Haemaphysalis</taxon>
    </lineage>
</organism>
<dbReference type="VEuPathDB" id="VectorBase:HLOH_054950"/>
<gene>
    <name evidence="1" type="ORF">HPB48_000392</name>
</gene>
<dbReference type="EMBL" id="JABSTR010000005">
    <property type="protein sequence ID" value="KAH9371336.1"/>
    <property type="molecule type" value="Genomic_DNA"/>
</dbReference>
<dbReference type="OrthoDB" id="8039770at2759"/>
<keyword evidence="2" id="KW-1185">Reference proteome</keyword>
<dbReference type="AlphaFoldDB" id="A0A9J6GA30"/>
<evidence type="ECO:0000313" key="2">
    <source>
        <dbReference type="Proteomes" id="UP000821853"/>
    </source>
</evidence>
<protein>
    <submittedName>
        <fullName evidence="1">Uncharacterized protein</fullName>
    </submittedName>
</protein>
<name>A0A9J6GA30_HAELO</name>
<dbReference type="Proteomes" id="UP000821853">
    <property type="component" value="Chromosome 3"/>
</dbReference>
<accession>A0A9J6GA30</accession>